<dbReference type="OrthoDB" id="6244967at2759"/>
<dbReference type="SUPFAM" id="SSF49265">
    <property type="entry name" value="Fibronectin type III"/>
    <property type="match status" value="5"/>
</dbReference>
<dbReference type="OMA" id="RAYPMNS"/>
<proteinExistence type="predicted"/>
<reference evidence="14" key="1">
    <citation type="submission" date="2020-12" db="UniProtKB">
        <authorList>
            <consortium name="WormBaseParasite"/>
        </authorList>
    </citation>
    <scope>IDENTIFICATION</scope>
    <source>
        <strain evidence="14">MHco3</strain>
    </source>
</reference>
<feature type="compositionally biased region" description="Basic and acidic residues" evidence="8">
    <location>
        <begin position="1260"/>
        <end position="1273"/>
    </location>
</feature>
<keyword evidence="3" id="KW-0677">Repeat</keyword>
<protein>
    <submittedName>
        <fullName evidence="14">Neuroglian</fullName>
    </submittedName>
</protein>
<dbReference type="CDD" id="cd00096">
    <property type="entry name" value="Ig"/>
    <property type="match status" value="3"/>
</dbReference>
<feature type="region of interest" description="Disordered" evidence="8">
    <location>
        <begin position="1242"/>
        <end position="1302"/>
    </location>
</feature>
<evidence type="ECO:0000256" key="6">
    <source>
        <dbReference type="ARBA" id="ARBA00023136"/>
    </source>
</evidence>
<feature type="domain" description="Fibronectin type-III" evidence="12">
    <location>
        <begin position="756"/>
        <end position="862"/>
    </location>
</feature>
<dbReference type="FunFam" id="2.60.40.10:FF:000035">
    <property type="entry name" value="Contactin 1"/>
    <property type="match status" value="1"/>
</dbReference>
<dbReference type="WBParaSite" id="HCON_00116870-00001">
    <property type="protein sequence ID" value="HCON_00116870-00001"/>
    <property type="gene ID" value="HCON_00116870"/>
</dbReference>
<dbReference type="SMART" id="SM00409">
    <property type="entry name" value="IG"/>
    <property type="match status" value="6"/>
</dbReference>
<dbReference type="FunFam" id="2.60.40.10:FF:002807">
    <property type="entry name" value="Sensory AXon guidance"/>
    <property type="match status" value="1"/>
</dbReference>
<dbReference type="InterPro" id="IPR026966">
    <property type="entry name" value="Neurofascin/L1/NrCAM_C"/>
</dbReference>
<dbReference type="SUPFAM" id="SSF48726">
    <property type="entry name" value="Immunoglobulin"/>
    <property type="match status" value="6"/>
</dbReference>
<dbReference type="InterPro" id="IPR050964">
    <property type="entry name" value="Striated_Muscle_Regulatory"/>
</dbReference>
<dbReference type="GO" id="GO:0016020">
    <property type="term" value="C:membrane"/>
    <property type="evidence" value="ECO:0007669"/>
    <property type="project" value="UniProtKB-SubCell"/>
</dbReference>
<dbReference type="FunFam" id="2.60.40.10:FF:001687">
    <property type="entry name" value="Neuroglian, isoform E"/>
    <property type="match status" value="1"/>
</dbReference>
<dbReference type="Gene3D" id="2.60.40.10">
    <property type="entry name" value="Immunoglobulins"/>
    <property type="match status" value="11"/>
</dbReference>
<feature type="domain" description="Ig-like" evidence="11">
    <location>
        <begin position="447"/>
        <end position="536"/>
    </location>
</feature>
<keyword evidence="10" id="KW-0732">Signal</keyword>
<feature type="domain" description="Ig-like" evidence="11">
    <location>
        <begin position="32"/>
        <end position="131"/>
    </location>
</feature>
<evidence type="ECO:0000313" key="13">
    <source>
        <dbReference type="Proteomes" id="UP000025227"/>
    </source>
</evidence>
<evidence type="ECO:0000256" key="4">
    <source>
        <dbReference type="ARBA" id="ARBA00022889"/>
    </source>
</evidence>
<dbReference type="InterPro" id="IPR003961">
    <property type="entry name" value="FN3_dom"/>
</dbReference>
<evidence type="ECO:0000256" key="8">
    <source>
        <dbReference type="SAM" id="MobiDB-lite"/>
    </source>
</evidence>
<dbReference type="InterPro" id="IPR013783">
    <property type="entry name" value="Ig-like_fold"/>
</dbReference>
<dbReference type="FunFam" id="2.60.40.10:FF:001718">
    <property type="entry name" value="Neuroglian, isoform D"/>
    <property type="match status" value="1"/>
</dbReference>
<keyword evidence="7" id="KW-1015">Disulfide bond</keyword>
<feature type="domain" description="Ig-like" evidence="11">
    <location>
        <begin position="145"/>
        <end position="244"/>
    </location>
</feature>
<dbReference type="Proteomes" id="UP000025227">
    <property type="component" value="Unplaced"/>
</dbReference>
<evidence type="ECO:0000256" key="1">
    <source>
        <dbReference type="ARBA" id="ARBA00004479"/>
    </source>
</evidence>
<evidence type="ECO:0000313" key="14">
    <source>
        <dbReference type="WBParaSite" id="HCON_00116870-00001"/>
    </source>
</evidence>
<dbReference type="InterPro" id="IPR007110">
    <property type="entry name" value="Ig-like_dom"/>
</dbReference>
<dbReference type="InterPro" id="IPR003599">
    <property type="entry name" value="Ig_sub"/>
</dbReference>
<feature type="domain" description="Ig-like" evidence="11">
    <location>
        <begin position="554"/>
        <end position="631"/>
    </location>
</feature>
<feature type="domain" description="Ig-like" evidence="11">
    <location>
        <begin position="256"/>
        <end position="329"/>
    </location>
</feature>
<comment type="subcellular location">
    <subcellularLocation>
        <location evidence="1">Membrane</location>
        <topology evidence="1">Single-pass type I membrane protein</topology>
    </subcellularLocation>
</comment>
<evidence type="ECO:0000256" key="5">
    <source>
        <dbReference type="ARBA" id="ARBA00022989"/>
    </source>
</evidence>
<evidence type="ECO:0000256" key="7">
    <source>
        <dbReference type="ARBA" id="ARBA00023157"/>
    </source>
</evidence>
<dbReference type="SMART" id="SM00408">
    <property type="entry name" value="IGc2"/>
    <property type="match status" value="5"/>
</dbReference>
<evidence type="ECO:0000256" key="9">
    <source>
        <dbReference type="SAM" id="Phobius"/>
    </source>
</evidence>
<name>A0A7I4YPD8_HAECO</name>
<evidence type="ECO:0000259" key="12">
    <source>
        <dbReference type="PROSITE" id="PS50853"/>
    </source>
</evidence>
<feature type="transmembrane region" description="Helical" evidence="9">
    <location>
        <begin position="1210"/>
        <end position="1234"/>
    </location>
</feature>
<feature type="chain" id="PRO_5029651516" evidence="10">
    <location>
        <begin position="22"/>
        <end position="1328"/>
    </location>
</feature>
<dbReference type="PANTHER" id="PTHR13817">
    <property type="entry name" value="TITIN"/>
    <property type="match status" value="1"/>
</dbReference>
<keyword evidence="13" id="KW-1185">Reference proteome</keyword>
<keyword evidence="6 9" id="KW-0472">Membrane</keyword>
<feature type="domain" description="Fibronectin type-III" evidence="12">
    <location>
        <begin position="867"/>
        <end position="988"/>
    </location>
</feature>
<sequence>MPVGKFATALSFAVATALCGATVDWASISTPPRFVHEPNGPILYYKVEKHGTEQSKAPDNLFQITIRCVAEGNPIPSYRWFKDGKPFNAAMYPEKLVQIPDEGTLIFTKLDESDAGTYQCQAMNDNGTAVSFPTKLEQTWIHHFPIIEPEVVRVELGDPYSRNCTPPVSNPSARVYWILKGDEGTAVTFESINSSHISSNEQGTIFFHFVKESDLKPNRFYTCTAENTELKDYKFGSQFSLEITTNRRRSLGNVPPSEQYVNQSSPIALQGQQHKLHCFFSGYPAPKPTWYHNGREISEDTDEGFRFESYGKTLVFNVTQDKAGKYDCRFPVHNDIDRAFNVVVEAAPYWPDGPPPNTNTSEGETVTFDCTTSGKPVPKVTFYKNGVEMKKPKDGEKWVIETNRLTIYDVKKGIHGKGDNAVYQCKAENKHGYVWTNFYLNLLAFKPQLLTDAGEVEAVAGQSVTLECKFFASPNAVITWSSPVLQGIVHNVIPANPHGVGKLVIPNVTPEAEGEYECTGTNKYGQSKGAAKLLVRKATRLEPFRRSEEVKIAGETIRLPCEATPDERLEVNYEWHVNGQPLSEVHLQSGHYKVDSDNSLLVTNPTQYDSAKYKCIASTKLDKVEKEVQIQIKDVPMPVHAAYVSKCDADSQSAEISFEHMEPADTVSPVKEFWVQYQMDSETEGTQWRTHPVPVQAHPNDRIEGDQRMVSGKATVALQPFGHYVFRVLARNGVGDSSPTRVKDVCITPPKQPDRNPSGVWAKGASPENIVVHWRPMPREEWNGKNFHYKIKYRPSEGGEGGGGSWKEVQVNDPFADRYTITLEDDKDVKPFQPYEVQVQAVNDEGQANVVPETVQGHTGEGVPSSIPSGFRVVSKDGTTATFAWDPIDPRTANGNFTGYKITYWHDEVDGEEDNDVDTRFRFKRAAKSVTKRDVDSKRRTIVFGPKATSGTVTDLQPDTVNYATIQVTNGAHEGEPSEVIQFRTAEGVPSPVRGLRAHPMNPKSGEEKAVVHLIWRKPRRPNGKLLKYVVEYCRTENGRVIERDCPKQEVAADRTQMRLSGLEFDTPYRFIVRAETSAGEGDPNSSDSTTLPEVVAAELDPSTPSFVENEIGDNYFNVTFTPSKFDDEERRPVGNTFFVEYREADTDEWKQVPQEGDDLTVHVGDLSPGTRYEVRVAALQKDPSGAERETYSPSSFITTTGRSPRTARLWWVLLILLILLLLLCILCMICVALRHRGQNYPVSQKEREQGREPILAKQHFGEYKNDDDEKRSLTGSKAESETDSMAEYGDTDPGRFTEDGSFIGQYVPAKTLMPPERTEKGSTSTFV</sequence>
<dbReference type="SMART" id="SM00060">
    <property type="entry name" value="FN3"/>
    <property type="match status" value="5"/>
</dbReference>
<dbReference type="InterPro" id="IPR013098">
    <property type="entry name" value="Ig_I-set"/>
</dbReference>
<accession>A0A7I4YPD8</accession>
<evidence type="ECO:0000256" key="10">
    <source>
        <dbReference type="SAM" id="SignalP"/>
    </source>
</evidence>
<dbReference type="Pfam" id="PF13927">
    <property type="entry name" value="Ig_3"/>
    <property type="match status" value="3"/>
</dbReference>
<feature type="domain" description="Ig-like" evidence="11">
    <location>
        <begin position="348"/>
        <end position="429"/>
    </location>
</feature>
<organism evidence="13 14">
    <name type="scientific">Haemonchus contortus</name>
    <name type="common">Barber pole worm</name>
    <dbReference type="NCBI Taxonomy" id="6289"/>
    <lineage>
        <taxon>Eukaryota</taxon>
        <taxon>Metazoa</taxon>
        <taxon>Ecdysozoa</taxon>
        <taxon>Nematoda</taxon>
        <taxon>Chromadorea</taxon>
        <taxon>Rhabditida</taxon>
        <taxon>Rhabditina</taxon>
        <taxon>Rhabditomorpha</taxon>
        <taxon>Strongyloidea</taxon>
        <taxon>Trichostrongylidae</taxon>
        <taxon>Haemonchus</taxon>
    </lineage>
</organism>
<dbReference type="Pfam" id="PF13882">
    <property type="entry name" value="Bravo_FIGEY"/>
    <property type="match status" value="1"/>
</dbReference>
<feature type="signal peptide" evidence="10">
    <location>
        <begin position="1"/>
        <end position="21"/>
    </location>
</feature>
<dbReference type="InterPro" id="IPR003598">
    <property type="entry name" value="Ig_sub2"/>
</dbReference>
<dbReference type="PROSITE" id="PS50835">
    <property type="entry name" value="IG_LIKE"/>
    <property type="match status" value="6"/>
</dbReference>
<dbReference type="InterPro" id="IPR036179">
    <property type="entry name" value="Ig-like_dom_sf"/>
</dbReference>
<dbReference type="Pfam" id="PF00041">
    <property type="entry name" value="fn3"/>
    <property type="match status" value="4"/>
</dbReference>
<dbReference type="CDD" id="cd00063">
    <property type="entry name" value="FN3"/>
    <property type="match status" value="5"/>
</dbReference>
<dbReference type="GO" id="GO:0007155">
    <property type="term" value="P:cell adhesion"/>
    <property type="evidence" value="ECO:0007669"/>
    <property type="project" value="UniProtKB-KW"/>
</dbReference>
<feature type="domain" description="Fibronectin type-III" evidence="12">
    <location>
        <begin position="992"/>
        <end position="1095"/>
    </location>
</feature>
<dbReference type="PANTHER" id="PTHR13817:SF175">
    <property type="entry name" value="IG-LIKE AND FIBRONECTIN TYPE-III DOMAIN-CONTAINING PROTEIN C27B7.7"/>
    <property type="match status" value="1"/>
</dbReference>
<dbReference type="InterPro" id="IPR036116">
    <property type="entry name" value="FN3_sf"/>
</dbReference>
<evidence type="ECO:0000259" key="11">
    <source>
        <dbReference type="PROSITE" id="PS50835"/>
    </source>
</evidence>
<feature type="region of interest" description="Disordered" evidence="8">
    <location>
        <begin position="738"/>
        <end position="763"/>
    </location>
</feature>
<evidence type="ECO:0000256" key="2">
    <source>
        <dbReference type="ARBA" id="ARBA00022692"/>
    </source>
</evidence>
<feature type="domain" description="Fibronectin type-III" evidence="12">
    <location>
        <begin position="635"/>
        <end position="751"/>
    </location>
</feature>
<keyword evidence="2 9" id="KW-0812">Transmembrane</keyword>
<dbReference type="PROSITE" id="PS50853">
    <property type="entry name" value="FN3"/>
    <property type="match status" value="5"/>
</dbReference>
<keyword evidence="5 9" id="KW-1133">Transmembrane helix</keyword>
<evidence type="ECO:0000256" key="3">
    <source>
        <dbReference type="ARBA" id="ARBA00022737"/>
    </source>
</evidence>
<keyword evidence="4" id="KW-0130">Cell adhesion</keyword>
<dbReference type="Pfam" id="PF07679">
    <property type="entry name" value="I-set"/>
    <property type="match status" value="2"/>
</dbReference>
<feature type="domain" description="Fibronectin type-III" evidence="12">
    <location>
        <begin position="1101"/>
        <end position="1204"/>
    </location>
</feature>